<dbReference type="EMBL" id="SHLI01000001">
    <property type="protein sequence ID" value="RZU98944.1"/>
    <property type="molecule type" value="Genomic_DNA"/>
</dbReference>
<proteinExistence type="predicted"/>
<dbReference type="Proteomes" id="UP000292298">
    <property type="component" value="Unassembled WGS sequence"/>
</dbReference>
<evidence type="ECO:0000313" key="3">
    <source>
        <dbReference type="Proteomes" id="UP000292298"/>
    </source>
</evidence>
<evidence type="ECO:0008006" key="4">
    <source>
        <dbReference type="Google" id="ProtNLM"/>
    </source>
</evidence>
<keyword evidence="1" id="KW-1133">Transmembrane helix</keyword>
<feature type="transmembrane region" description="Helical" evidence="1">
    <location>
        <begin position="98"/>
        <end position="118"/>
    </location>
</feature>
<accession>A0A4Q8D0Y0</accession>
<sequence>MRSILEFAMRSRLGAVGMVALGALMPLLFWLSGGLLALITLRRGVAESGIVLVGATALLLPIHAVLLGTPLAVLQPLALVWLPVMGMAWILRTTLSLALTVQVGAIVAVAAVAIFHAIHGDPTLFWTQTLEAVSDRLLAAPPGAGWDQAVEQLAPRLTGLWATNVLAVAVLCLLLGRFWQAMLYNPGGFRSEFHELRFALWFAAGAGAAVIAGMIGGPGLVADLGVILGAVFILQAVAIAHAVVARRGWHKGWLVGFYLVLPLLLRPAVLVGLADTFMDFRARLARGT</sequence>
<feature type="transmembrane region" description="Helical" evidence="1">
    <location>
        <begin position="15"/>
        <end position="38"/>
    </location>
</feature>
<keyword evidence="3" id="KW-1185">Reference proteome</keyword>
<feature type="transmembrane region" description="Helical" evidence="1">
    <location>
        <begin position="199"/>
        <end position="220"/>
    </location>
</feature>
<gene>
    <name evidence="2" type="ORF">EV698_1218</name>
</gene>
<dbReference type="AlphaFoldDB" id="A0A4Q8D0Y0"/>
<evidence type="ECO:0000256" key="1">
    <source>
        <dbReference type="SAM" id="Phobius"/>
    </source>
</evidence>
<keyword evidence="1" id="KW-0472">Membrane</keyword>
<feature type="transmembrane region" description="Helical" evidence="1">
    <location>
        <begin position="252"/>
        <end position="274"/>
    </location>
</feature>
<keyword evidence="1" id="KW-0812">Transmembrane</keyword>
<organism evidence="2 3">
    <name type="scientific">Spiribacter vilamensis</name>
    <dbReference type="NCBI Taxonomy" id="531306"/>
    <lineage>
        <taxon>Bacteria</taxon>
        <taxon>Pseudomonadati</taxon>
        <taxon>Pseudomonadota</taxon>
        <taxon>Gammaproteobacteria</taxon>
        <taxon>Chromatiales</taxon>
        <taxon>Ectothiorhodospiraceae</taxon>
        <taxon>Spiribacter</taxon>
    </lineage>
</organism>
<name>A0A4Q8D0Y0_9GAMM</name>
<feature type="transmembrane region" description="Helical" evidence="1">
    <location>
        <begin position="50"/>
        <end position="67"/>
    </location>
</feature>
<protein>
    <recommendedName>
        <fullName evidence="4">DUF2232 domain-containing protein</fullName>
    </recommendedName>
</protein>
<feature type="transmembrane region" description="Helical" evidence="1">
    <location>
        <begin position="73"/>
        <end position="91"/>
    </location>
</feature>
<feature type="transmembrane region" description="Helical" evidence="1">
    <location>
        <begin position="160"/>
        <end position="179"/>
    </location>
</feature>
<comment type="caution">
    <text evidence="2">The sequence shown here is derived from an EMBL/GenBank/DDBJ whole genome shotgun (WGS) entry which is preliminary data.</text>
</comment>
<feature type="transmembrane region" description="Helical" evidence="1">
    <location>
        <begin position="226"/>
        <end position="245"/>
    </location>
</feature>
<reference evidence="2 3" key="1">
    <citation type="submission" date="2019-02" db="EMBL/GenBank/DDBJ databases">
        <title>Genomic Encyclopedia of Type Strains, Phase IV (KMG-IV): sequencing the most valuable type-strain genomes for metagenomic binning, comparative biology and taxonomic classification.</title>
        <authorList>
            <person name="Goeker M."/>
        </authorList>
    </citation>
    <scope>NUCLEOTIDE SEQUENCE [LARGE SCALE GENOMIC DNA]</scope>
    <source>
        <strain evidence="2 3">DSM 21056</strain>
    </source>
</reference>
<evidence type="ECO:0000313" key="2">
    <source>
        <dbReference type="EMBL" id="RZU98944.1"/>
    </source>
</evidence>